<dbReference type="PANTHER" id="PTHR38846:SF1">
    <property type="entry name" value="C3H1-TYPE DOMAIN-CONTAINING PROTEIN"/>
    <property type="match status" value="1"/>
</dbReference>
<feature type="region of interest" description="Disordered" evidence="1">
    <location>
        <begin position="1"/>
        <end position="38"/>
    </location>
</feature>
<dbReference type="Proteomes" id="UP000800041">
    <property type="component" value="Unassembled WGS sequence"/>
</dbReference>
<reference evidence="2" key="1">
    <citation type="journal article" date="2020" name="Stud. Mycol.">
        <title>101 Dothideomycetes genomes: a test case for predicting lifestyles and emergence of pathogens.</title>
        <authorList>
            <person name="Haridas S."/>
            <person name="Albert R."/>
            <person name="Binder M."/>
            <person name="Bloem J."/>
            <person name="Labutti K."/>
            <person name="Salamov A."/>
            <person name="Andreopoulos B."/>
            <person name="Baker S."/>
            <person name="Barry K."/>
            <person name="Bills G."/>
            <person name="Bluhm B."/>
            <person name="Cannon C."/>
            <person name="Castanera R."/>
            <person name="Culley D."/>
            <person name="Daum C."/>
            <person name="Ezra D."/>
            <person name="Gonzalez J."/>
            <person name="Henrissat B."/>
            <person name="Kuo A."/>
            <person name="Liang C."/>
            <person name="Lipzen A."/>
            <person name="Lutzoni F."/>
            <person name="Magnuson J."/>
            <person name="Mondo S."/>
            <person name="Nolan M."/>
            <person name="Ohm R."/>
            <person name="Pangilinan J."/>
            <person name="Park H.-J."/>
            <person name="Ramirez L."/>
            <person name="Alfaro M."/>
            <person name="Sun H."/>
            <person name="Tritt A."/>
            <person name="Yoshinaga Y."/>
            <person name="Zwiers L.-H."/>
            <person name="Turgeon B."/>
            <person name="Goodwin S."/>
            <person name="Spatafora J."/>
            <person name="Crous P."/>
            <person name="Grigoriev I."/>
        </authorList>
    </citation>
    <scope>NUCLEOTIDE SEQUENCE</scope>
    <source>
        <strain evidence="2">CBS 113979</strain>
    </source>
</reference>
<protein>
    <submittedName>
        <fullName evidence="2">Uncharacterized protein</fullName>
    </submittedName>
</protein>
<evidence type="ECO:0000313" key="3">
    <source>
        <dbReference type="Proteomes" id="UP000800041"/>
    </source>
</evidence>
<keyword evidence="3" id="KW-1185">Reference proteome</keyword>
<evidence type="ECO:0000256" key="1">
    <source>
        <dbReference type="SAM" id="MobiDB-lite"/>
    </source>
</evidence>
<name>A0A6G1H699_9PEZI</name>
<gene>
    <name evidence="2" type="ORF">K402DRAFT_391804</name>
</gene>
<evidence type="ECO:0000313" key="2">
    <source>
        <dbReference type="EMBL" id="KAF1988577.1"/>
    </source>
</evidence>
<organism evidence="2 3">
    <name type="scientific">Aulographum hederae CBS 113979</name>
    <dbReference type="NCBI Taxonomy" id="1176131"/>
    <lineage>
        <taxon>Eukaryota</taxon>
        <taxon>Fungi</taxon>
        <taxon>Dikarya</taxon>
        <taxon>Ascomycota</taxon>
        <taxon>Pezizomycotina</taxon>
        <taxon>Dothideomycetes</taxon>
        <taxon>Pleosporomycetidae</taxon>
        <taxon>Aulographales</taxon>
        <taxon>Aulographaceae</taxon>
    </lineage>
</organism>
<feature type="compositionally biased region" description="Polar residues" evidence="1">
    <location>
        <begin position="1"/>
        <end position="33"/>
    </location>
</feature>
<dbReference type="OrthoDB" id="6105938at2759"/>
<sequence length="239" mass="25327">MSPSTKSSHRATPSVSSIADSSTVGGVNLTPTTTEDEAESALIFTSEDLVYTPSASTLSASGLTRSRRSTLTSVQSNGGLSDAYSVVSGSSSSTDSLTSIFKKLSVEEKEKALGAVGAVAAPAVALVPQVERQLAQLPTSSLPVLDDWQRLCRACGVDDGEVPGSITQCKNALKKKNVNLCDLSEALKNGTVAKSFPSLNQLRKYSKDQHKMVRKSEVKGDRLLKGMLRELFTGRQMKA</sequence>
<dbReference type="AlphaFoldDB" id="A0A6G1H699"/>
<dbReference type="EMBL" id="ML977148">
    <property type="protein sequence ID" value="KAF1988577.1"/>
    <property type="molecule type" value="Genomic_DNA"/>
</dbReference>
<proteinExistence type="predicted"/>
<dbReference type="PANTHER" id="PTHR38846">
    <property type="entry name" value="C3H1-TYPE DOMAIN-CONTAINING PROTEIN"/>
    <property type="match status" value="1"/>
</dbReference>
<accession>A0A6G1H699</accession>